<evidence type="ECO:0000256" key="3">
    <source>
        <dbReference type="ARBA" id="ARBA00022679"/>
    </source>
</evidence>
<reference evidence="8" key="1">
    <citation type="submission" date="2019-11" db="EMBL/GenBank/DDBJ databases">
        <title>Characterization of Clostridium perfringens isolates from swine manure treated agricultural soils.</title>
        <authorList>
            <person name="Wushke S.T."/>
        </authorList>
    </citation>
    <scope>NUCLEOTIDE SEQUENCE</scope>
    <source>
        <strain evidence="8">X94</strain>
    </source>
</reference>
<feature type="non-terminal residue" evidence="8">
    <location>
        <position position="1"/>
    </location>
</feature>
<dbReference type="InterPro" id="IPR001497">
    <property type="entry name" value="MethylDNA_cys_MeTrfase_AS"/>
</dbReference>
<proteinExistence type="predicted"/>
<evidence type="ECO:0000256" key="1">
    <source>
        <dbReference type="ARBA" id="ARBA00001286"/>
    </source>
</evidence>
<dbReference type="Pfam" id="PF01035">
    <property type="entry name" value="DNA_binding_1"/>
    <property type="match status" value="1"/>
</dbReference>
<dbReference type="PANTHER" id="PTHR10815:SF5">
    <property type="entry name" value="METHYLATED-DNA--PROTEIN-CYSTEINE METHYLTRANSFERASE"/>
    <property type="match status" value="1"/>
</dbReference>
<dbReference type="SUPFAM" id="SSF46767">
    <property type="entry name" value="Methylated DNA-protein cysteine methyltransferase, C-terminal domain"/>
    <property type="match status" value="1"/>
</dbReference>
<dbReference type="NCBIfam" id="TIGR00589">
    <property type="entry name" value="ogt"/>
    <property type="match status" value="1"/>
</dbReference>
<evidence type="ECO:0000259" key="7">
    <source>
        <dbReference type="Pfam" id="PF01035"/>
    </source>
</evidence>
<dbReference type="AlphaFoldDB" id="A0AAW9I953"/>
<evidence type="ECO:0000313" key="9">
    <source>
        <dbReference type="Proteomes" id="UP001288778"/>
    </source>
</evidence>
<keyword evidence="2 8" id="KW-0489">Methyltransferase</keyword>
<dbReference type="InterPro" id="IPR036388">
    <property type="entry name" value="WH-like_DNA-bd_sf"/>
</dbReference>
<sequence>PKAVRAVGGANNKNPVPIIVPCHRVVGVDGALIGYAGGPEIKRTLLTIEGAMPDRKGS</sequence>
<comment type="catalytic activity">
    <reaction evidence="1">
        <text>a 4-O-methyl-thymidine in DNA + L-cysteinyl-[protein] = a thymidine in DNA + S-methyl-L-cysteinyl-[protein]</text>
        <dbReference type="Rhea" id="RHEA:53428"/>
        <dbReference type="Rhea" id="RHEA-COMP:10131"/>
        <dbReference type="Rhea" id="RHEA-COMP:10132"/>
        <dbReference type="Rhea" id="RHEA-COMP:13555"/>
        <dbReference type="Rhea" id="RHEA-COMP:13556"/>
        <dbReference type="ChEBI" id="CHEBI:29950"/>
        <dbReference type="ChEBI" id="CHEBI:82612"/>
        <dbReference type="ChEBI" id="CHEBI:137386"/>
        <dbReference type="ChEBI" id="CHEBI:137387"/>
        <dbReference type="EC" id="2.1.1.63"/>
    </reaction>
</comment>
<dbReference type="InterPro" id="IPR036217">
    <property type="entry name" value="MethylDNA_cys_MeTrfase_DNAb"/>
</dbReference>
<dbReference type="EC" id="2.1.1.63" evidence="8"/>
<evidence type="ECO:0000313" key="8">
    <source>
        <dbReference type="EMBL" id="MDZ4910460.1"/>
    </source>
</evidence>
<keyword evidence="4" id="KW-0227">DNA damage</keyword>
<comment type="catalytic activity">
    <reaction evidence="6">
        <text>a 6-O-methyl-2'-deoxyguanosine in DNA + L-cysteinyl-[protein] = S-methyl-L-cysteinyl-[protein] + a 2'-deoxyguanosine in DNA</text>
        <dbReference type="Rhea" id="RHEA:24000"/>
        <dbReference type="Rhea" id="RHEA-COMP:10131"/>
        <dbReference type="Rhea" id="RHEA-COMP:10132"/>
        <dbReference type="Rhea" id="RHEA-COMP:11367"/>
        <dbReference type="Rhea" id="RHEA-COMP:11368"/>
        <dbReference type="ChEBI" id="CHEBI:29950"/>
        <dbReference type="ChEBI" id="CHEBI:82612"/>
        <dbReference type="ChEBI" id="CHEBI:85445"/>
        <dbReference type="ChEBI" id="CHEBI:85448"/>
        <dbReference type="EC" id="2.1.1.63"/>
    </reaction>
</comment>
<dbReference type="RefSeq" id="WP_322395683.1">
    <property type="nucleotide sequence ID" value="NZ_WNUI01000318.1"/>
</dbReference>
<dbReference type="GO" id="GO:0032259">
    <property type="term" value="P:methylation"/>
    <property type="evidence" value="ECO:0007669"/>
    <property type="project" value="UniProtKB-KW"/>
</dbReference>
<dbReference type="InterPro" id="IPR014048">
    <property type="entry name" value="MethylDNA_cys_MeTrfase_DNA-bd"/>
</dbReference>
<evidence type="ECO:0000256" key="2">
    <source>
        <dbReference type="ARBA" id="ARBA00022603"/>
    </source>
</evidence>
<keyword evidence="5" id="KW-0234">DNA repair</keyword>
<dbReference type="GO" id="GO:0006281">
    <property type="term" value="P:DNA repair"/>
    <property type="evidence" value="ECO:0007669"/>
    <property type="project" value="UniProtKB-KW"/>
</dbReference>
<dbReference type="EMBL" id="WNUI01000318">
    <property type="protein sequence ID" value="MDZ4910460.1"/>
    <property type="molecule type" value="Genomic_DNA"/>
</dbReference>
<dbReference type="PROSITE" id="PS00374">
    <property type="entry name" value="MGMT"/>
    <property type="match status" value="1"/>
</dbReference>
<gene>
    <name evidence="8" type="ORF">GNF68_15785</name>
</gene>
<dbReference type="Proteomes" id="UP001288778">
    <property type="component" value="Unassembled WGS sequence"/>
</dbReference>
<organism evidence="8 9">
    <name type="scientific">Clostridium perfringens</name>
    <dbReference type="NCBI Taxonomy" id="1502"/>
    <lineage>
        <taxon>Bacteria</taxon>
        <taxon>Bacillati</taxon>
        <taxon>Bacillota</taxon>
        <taxon>Clostridia</taxon>
        <taxon>Eubacteriales</taxon>
        <taxon>Clostridiaceae</taxon>
        <taxon>Clostridium</taxon>
    </lineage>
</organism>
<dbReference type="CDD" id="cd06445">
    <property type="entry name" value="ATase"/>
    <property type="match status" value="1"/>
</dbReference>
<dbReference type="GO" id="GO:0003908">
    <property type="term" value="F:methylated-DNA-[protein]-cysteine S-methyltransferase activity"/>
    <property type="evidence" value="ECO:0007669"/>
    <property type="project" value="UniProtKB-EC"/>
</dbReference>
<protein>
    <submittedName>
        <fullName evidence="8">Methylated-DNA--[protein]-cysteine S-methyltransferase</fullName>
        <ecNumber evidence="8">2.1.1.63</ecNumber>
    </submittedName>
</protein>
<evidence type="ECO:0000256" key="6">
    <source>
        <dbReference type="ARBA" id="ARBA00049348"/>
    </source>
</evidence>
<feature type="domain" description="Methylated-DNA-[protein]-cysteine S-methyltransferase DNA binding" evidence="7">
    <location>
        <begin position="1"/>
        <end position="51"/>
    </location>
</feature>
<keyword evidence="3 8" id="KW-0808">Transferase</keyword>
<evidence type="ECO:0000256" key="4">
    <source>
        <dbReference type="ARBA" id="ARBA00022763"/>
    </source>
</evidence>
<name>A0AAW9I953_CLOPF</name>
<dbReference type="PANTHER" id="PTHR10815">
    <property type="entry name" value="METHYLATED-DNA--PROTEIN-CYSTEINE METHYLTRANSFERASE"/>
    <property type="match status" value="1"/>
</dbReference>
<dbReference type="Gene3D" id="1.10.10.10">
    <property type="entry name" value="Winged helix-like DNA-binding domain superfamily/Winged helix DNA-binding domain"/>
    <property type="match status" value="1"/>
</dbReference>
<evidence type="ECO:0000256" key="5">
    <source>
        <dbReference type="ARBA" id="ARBA00023204"/>
    </source>
</evidence>
<accession>A0AAW9I953</accession>
<comment type="caution">
    <text evidence="8">The sequence shown here is derived from an EMBL/GenBank/DDBJ whole genome shotgun (WGS) entry which is preliminary data.</text>
</comment>